<evidence type="ECO:0000256" key="2">
    <source>
        <dbReference type="ARBA" id="ARBA00022448"/>
    </source>
</evidence>
<dbReference type="PANTHER" id="PTHR23503:SF8">
    <property type="entry name" value="FACILITATED GLUCOSE TRANSPORTER PROTEIN 1"/>
    <property type="match status" value="1"/>
</dbReference>
<dbReference type="NCBIfam" id="TIGR00879">
    <property type="entry name" value="SP"/>
    <property type="match status" value="1"/>
</dbReference>
<feature type="transmembrane region" description="Helical" evidence="8">
    <location>
        <begin position="497"/>
        <end position="516"/>
    </location>
</feature>
<keyword evidence="4 8" id="KW-0812">Transmembrane</keyword>
<dbReference type="InterPro" id="IPR005829">
    <property type="entry name" value="Sugar_transporter_CS"/>
</dbReference>
<dbReference type="Proteomes" id="UP000582659">
    <property type="component" value="Unassembled WGS sequence"/>
</dbReference>
<evidence type="ECO:0000256" key="7">
    <source>
        <dbReference type="RuleBase" id="RU003346"/>
    </source>
</evidence>
<feature type="transmembrane region" description="Helical" evidence="8">
    <location>
        <begin position="149"/>
        <end position="174"/>
    </location>
</feature>
<accession>A0A7I8WU03</accession>
<evidence type="ECO:0000256" key="1">
    <source>
        <dbReference type="ARBA" id="ARBA00004651"/>
    </source>
</evidence>
<evidence type="ECO:0000256" key="5">
    <source>
        <dbReference type="ARBA" id="ARBA00022989"/>
    </source>
</evidence>
<evidence type="ECO:0000256" key="3">
    <source>
        <dbReference type="ARBA" id="ARBA00022475"/>
    </source>
</evidence>
<dbReference type="FunFam" id="1.20.1250.20:FF:001511">
    <property type="entry name" value="Solute carrier family 2, facilitated glucose transporter member 5"/>
    <property type="match status" value="1"/>
</dbReference>
<feature type="transmembrane region" description="Helical" evidence="8">
    <location>
        <begin position="361"/>
        <end position="384"/>
    </location>
</feature>
<dbReference type="Gene3D" id="1.20.1250.20">
    <property type="entry name" value="MFS general substrate transporter like domains"/>
    <property type="match status" value="1"/>
</dbReference>
<dbReference type="InterPro" id="IPR003663">
    <property type="entry name" value="Sugar/inositol_transpt"/>
</dbReference>
<keyword evidence="6 8" id="KW-0472">Membrane</keyword>
<feature type="transmembrane region" description="Helical" evidence="8">
    <location>
        <begin position="274"/>
        <end position="295"/>
    </location>
</feature>
<feature type="transmembrane region" description="Helical" evidence="8">
    <location>
        <begin position="99"/>
        <end position="117"/>
    </location>
</feature>
<reference evidence="10" key="1">
    <citation type="submission" date="2020-09" db="EMBL/GenBank/DDBJ databases">
        <authorList>
            <person name="Kikuchi T."/>
        </authorList>
    </citation>
    <scope>NUCLEOTIDE SEQUENCE</scope>
    <source>
        <strain evidence="10">Ka4C1</strain>
    </source>
</reference>
<evidence type="ECO:0000313" key="10">
    <source>
        <dbReference type="EMBL" id="CAD5226877.1"/>
    </source>
</evidence>
<evidence type="ECO:0000259" key="9">
    <source>
        <dbReference type="PROSITE" id="PS50850"/>
    </source>
</evidence>
<dbReference type="GO" id="GO:1990539">
    <property type="term" value="P:fructose import across plasma membrane"/>
    <property type="evidence" value="ECO:0007669"/>
    <property type="project" value="UniProtKB-ARBA"/>
</dbReference>
<evidence type="ECO:0000256" key="4">
    <source>
        <dbReference type="ARBA" id="ARBA00022692"/>
    </source>
</evidence>
<feature type="transmembrane region" description="Helical" evidence="8">
    <location>
        <begin position="431"/>
        <end position="451"/>
    </location>
</feature>
<feature type="transmembrane region" description="Helical" evidence="8">
    <location>
        <begin position="528"/>
        <end position="546"/>
    </location>
</feature>
<keyword evidence="5 8" id="KW-1133">Transmembrane helix</keyword>
<name>A0A7I8WU03_BURXY</name>
<dbReference type="Proteomes" id="UP000659654">
    <property type="component" value="Unassembled WGS sequence"/>
</dbReference>
<dbReference type="InterPro" id="IPR020846">
    <property type="entry name" value="MFS_dom"/>
</dbReference>
<dbReference type="EMBL" id="CAJFDI010000004">
    <property type="protein sequence ID" value="CAD5226877.1"/>
    <property type="molecule type" value="Genomic_DNA"/>
</dbReference>
<feature type="transmembrane region" description="Helical" evidence="8">
    <location>
        <begin position="211"/>
        <end position="232"/>
    </location>
</feature>
<comment type="caution">
    <text evidence="10">The sequence shown here is derived from an EMBL/GenBank/DDBJ whole genome shotgun (WGS) entry which is preliminary data.</text>
</comment>
<dbReference type="OrthoDB" id="4540492at2759"/>
<feature type="transmembrane region" description="Helical" evidence="8">
    <location>
        <begin position="244"/>
        <end position="268"/>
    </location>
</feature>
<evidence type="ECO:0000313" key="11">
    <source>
        <dbReference type="Proteomes" id="UP000659654"/>
    </source>
</evidence>
<keyword evidence="3" id="KW-1003">Cell membrane</keyword>
<dbReference type="InterPro" id="IPR045263">
    <property type="entry name" value="GLUT"/>
</dbReference>
<proteinExistence type="inferred from homology"/>
<evidence type="ECO:0000256" key="6">
    <source>
        <dbReference type="ARBA" id="ARBA00023136"/>
    </source>
</evidence>
<dbReference type="SUPFAM" id="SSF103473">
    <property type="entry name" value="MFS general substrate transporter"/>
    <property type="match status" value="1"/>
</dbReference>
<evidence type="ECO:0000256" key="8">
    <source>
        <dbReference type="SAM" id="Phobius"/>
    </source>
</evidence>
<keyword evidence="2 7" id="KW-0813">Transport</keyword>
<dbReference type="PROSITE" id="PS50850">
    <property type="entry name" value="MFS"/>
    <property type="match status" value="1"/>
</dbReference>
<sequence length="569" mass="62812">MVVWPAGPFGPGRAGPGRAGPARRPPLLLVVFTIDWSVINPYRRSEIGWHCLKMADSNTDSEKKNLGDSWSSRGTVTTNTSLATTDAELLRKKRAVTPYLIYCLGIIAFGSSFQFGYNIGVINAPAEHIKDFIYTNHVGLWGEIDRRTVVVIFSVAVSLFPAGAMIGALMSGYLADRFGRRRTLHFNNVLAILGAALMTSTKYLQLYPLFLIGRFVIGLNAGISSSVVPMYFTELSPVKLRGTVASLPQLMVTISILISAVLGLPFLLGSEDRWPWLFSVMAFPAVCQIVGMFWVPESPRYTLFFKGYDEDALDDLIDLRGDGQVATVELHALQIEKRRESKTAKINVGTLFRKSDFRWPLFLAAFLMVAQQLSGINAAMFFSVKIFQRAGLDMEGAIYATIGVNTVNVLMTIVSAWLVDLPRFGRRSLLLIGKIGMIFTSVGLVITMVYARDSSGIVPYISCVFLPLFVVFFATGPGSIPFFYVSEVFPSNARASASAVCVAINWTFTVVVGIGFLPLENILKEFTFLIFTGCCTVAAIVIFIFLPETKGKTVEEVREDMMKRKKRLC</sequence>
<dbReference type="InterPro" id="IPR036259">
    <property type="entry name" value="MFS_trans_sf"/>
</dbReference>
<dbReference type="Pfam" id="PF00083">
    <property type="entry name" value="Sugar_tr"/>
    <property type="match status" value="1"/>
</dbReference>
<dbReference type="GO" id="GO:0005886">
    <property type="term" value="C:plasma membrane"/>
    <property type="evidence" value="ECO:0007669"/>
    <property type="project" value="UniProtKB-SubCell"/>
</dbReference>
<dbReference type="EMBL" id="CAJFCV020000004">
    <property type="protein sequence ID" value="CAG9116431.1"/>
    <property type="molecule type" value="Genomic_DNA"/>
</dbReference>
<dbReference type="GO" id="GO:0005353">
    <property type="term" value="F:fructose transmembrane transporter activity"/>
    <property type="evidence" value="ECO:0007669"/>
    <property type="project" value="UniProtKB-ARBA"/>
</dbReference>
<dbReference type="AlphaFoldDB" id="A0A7I8WU03"/>
<organism evidence="10 11">
    <name type="scientific">Bursaphelenchus xylophilus</name>
    <name type="common">Pinewood nematode worm</name>
    <name type="synonym">Aphelenchoides xylophilus</name>
    <dbReference type="NCBI Taxonomy" id="6326"/>
    <lineage>
        <taxon>Eukaryota</taxon>
        <taxon>Metazoa</taxon>
        <taxon>Ecdysozoa</taxon>
        <taxon>Nematoda</taxon>
        <taxon>Chromadorea</taxon>
        <taxon>Rhabditida</taxon>
        <taxon>Tylenchina</taxon>
        <taxon>Tylenchomorpha</taxon>
        <taxon>Aphelenchoidea</taxon>
        <taxon>Aphelenchoididae</taxon>
        <taxon>Bursaphelenchus</taxon>
    </lineage>
</organism>
<keyword evidence="11" id="KW-1185">Reference proteome</keyword>
<feature type="transmembrane region" description="Helical" evidence="8">
    <location>
        <begin position="457"/>
        <end position="485"/>
    </location>
</feature>
<comment type="subcellular location">
    <subcellularLocation>
        <location evidence="1">Cell membrane</location>
        <topology evidence="1">Multi-pass membrane protein</topology>
    </subcellularLocation>
</comment>
<gene>
    <name evidence="10" type="ORF">BXYJ_LOCUS9422</name>
</gene>
<dbReference type="InterPro" id="IPR005828">
    <property type="entry name" value="MFS_sugar_transport-like"/>
</dbReference>
<feature type="domain" description="Major facilitator superfamily (MFS) profile" evidence="9">
    <location>
        <begin position="104"/>
        <end position="550"/>
    </location>
</feature>
<protein>
    <submittedName>
        <fullName evidence="10">(pine wood nematode) hypothetical protein</fullName>
    </submittedName>
</protein>
<dbReference type="PANTHER" id="PTHR23503">
    <property type="entry name" value="SOLUTE CARRIER FAMILY 2"/>
    <property type="match status" value="1"/>
</dbReference>
<comment type="similarity">
    <text evidence="7">Belongs to the major facilitator superfamily. Sugar transporter (TC 2.A.1.1) family.</text>
</comment>
<dbReference type="SMR" id="A0A7I8WU03"/>
<feature type="transmembrane region" description="Helical" evidence="8">
    <location>
        <begin position="396"/>
        <end position="419"/>
    </location>
</feature>
<dbReference type="PRINTS" id="PR00171">
    <property type="entry name" value="SUGRTRNSPORT"/>
</dbReference>
<dbReference type="PROSITE" id="PS00217">
    <property type="entry name" value="SUGAR_TRANSPORT_2"/>
    <property type="match status" value="1"/>
</dbReference>